<dbReference type="Proteomes" id="UP001604277">
    <property type="component" value="Unassembled WGS sequence"/>
</dbReference>
<dbReference type="GO" id="GO:0005524">
    <property type="term" value="F:ATP binding"/>
    <property type="evidence" value="ECO:0007669"/>
    <property type="project" value="UniProtKB-KW"/>
</dbReference>
<dbReference type="InterPro" id="IPR050205">
    <property type="entry name" value="CDPK_Ser/Thr_kinases"/>
</dbReference>
<keyword evidence="5 8" id="KW-0418">Kinase</keyword>
<evidence type="ECO:0000256" key="4">
    <source>
        <dbReference type="ARBA" id="ARBA00022741"/>
    </source>
</evidence>
<keyword evidence="9" id="KW-1185">Reference proteome</keyword>
<comment type="caution">
    <text evidence="8">The sequence shown here is derived from an EMBL/GenBank/DDBJ whole genome shotgun (WGS) entry which is preliminary data.</text>
</comment>
<dbReference type="EMBL" id="JBFOLJ010000010">
    <property type="protein sequence ID" value="KAL2502082.1"/>
    <property type="molecule type" value="Genomic_DNA"/>
</dbReference>
<proteinExistence type="inferred from homology"/>
<evidence type="ECO:0000256" key="5">
    <source>
        <dbReference type="ARBA" id="ARBA00022777"/>
    </source>
</evidence>
<comment type="similarity">
    <text evidence="1">Belongs to the protein kinase superfamily. CAMK Ser/Thr protein kinase family. CaMK subfamily.</text>
</comment>
<sequence>MIGKELCKSITVDEAVAYGAAIQAAILSGEGNEKSPVSSQAHQAEAVISSTAAITQQCDSAPASALCSCRRRFTAPLRHLQPLEANKSFHFPILTKNSPPYRAAVLRIVAQARYNETEAVAVVRQIAKGLSTPHRANIVHRDLKPENCLFLNKDENSPLKIMDFGLSSVEDFTDPVSKTPPRLLVPPQQPRIKAHNALETTAIAAASTNP</sequence>
<feature type="domain" description="Protein kinase" evidence="7">
    <location>
        <begin position="1"/>
        <end position="210"/>
    </location>
</feature>
<dbReference type="Pfam" id="PF00012">
    <property type="entry name" value="HSP70"/>
    <property type="match status" value="1"/>
</dbReference>
<name>A0ABD1SN02_9LAMI</name>
<evidence type="ECO:0000256" key="2">
    <source>
        <dbReference type="ARBA" id="ARBA00022527"/>
    </source>
</evidence>
<evidence type="ECO:0000256" key="3">
    <source>
        <dbReference type="ARBA" id="ARBA00022679"/>
    </source>
</evidence>
<dbReference type="PROSITE" id="PS00108">
    <property type="entry name" value="PROTEIN_KINASE_ST"/>
    <property type="match status" value="1"/>
</dbReference>
<evidence type="ECO:0000256" key="6">
    <source>
        <dbReference type="ARBA" id="ARBA00022840"/>
    </source>
</evidence>
<dbReference type="Gene3D" id="1.10.510.10">
    <property type="entry name" value="Transferase(Phosphotransferase) domain 1"/>
    <property type="match status" value="1"/>
</dbReference>
<dbReference type="GO" id="GO:0004674">
    <property type="term" value="F:protein serine/threonine kinase activity"/>
    <property type="evidence" value="ECO:0007669"/>
    <property type="project" value="UniProtKB-KW"/>
</dbReference>
<evidence type="ECO:0000313" key="9">
    <source>
        <dbReference type="Proteomes" id="UP001604277"/>
    </source>
</evidence>
<dbReference type="PROSITE" id="PS50011">
    <property type="entry name" value="PROTEIN_KINASE_DOM"/>
    <property type="match status" value="1"/>
</dbReference>
<accession>A0ABD1SN02</accession>
<dbReference type="InterPro" id="IPR000719">
    <property type="entry name" value="Prot_kinase_dom"/>
</dbReference>
<keyword evidence="4" id="KW-0547">Nucleotide-binding</keyword>
<dbReference type="InterPro" id="IPR008271">
    <property type="entry name" value="Ser/Thr_kinase_AS"/>
</dbReference>
<evidence type="ECO:0000256" key="1">
    <source>
        <dbReference type="ARBA" id="ARBA00005354"/>
    </source>
</evidence>
<reference evidence="9" key="1">
    <citation type="submission" date="2024-07" db="EMBL/GenBank/DDBJ databases">
        <title>Two chromosome-level genome assemblies of Korean endemic species Abeliophyllum distichum and Forsythia ovata (Oleaceae).</title>
        <authorList>
            <person name="Jang H."/>
        </authorList>
    </citation>
    <scope>NUCLEOTIDE SEQUENCE [LARGE SCALE GENOMIC DNA]</scope>
</reference>
<dbReference type="AlphaFoldDB" id="A0ABD1SN02"/>
<dbReference type="Pfam" id="PF00069">
    <property type="entry name" value="Pkinase"/>
    <property type="match status" value="1"/>
</dbReference>
<gene>
    <name evidence="8" type="ORF">Fot_35930</name>
</gene>
<organism evidence="8 9">
    <name type="scientific">Forsythia ovata</name>
    <dbReference type="NCBI Taxonomy" id="205694"/>
    <lineage>
        <taxon>Eukaryota</taxon>
        <taxon>Viridiplantae</taxon>
        <taxon>Streptophyta</taxon>
        <taxon>Embryophyta</taxon>
        <taxon>Tracheophyta</taxon>
        <taxon>Spermatophyta</taxon>
        <taxon>Magnoliopsida</taxon>
        <taxon>eudicotyledons</taxon>
        <taxon>Gunneridae</taxon>
        <taxon>Pentapetalae</taxon>
        <taxon>asterids</taxon>
        <taxon>lamiids</taxon>
        <taxon>Lamiales</taxon>
        <taxon>Oleaceae</taxon>
        <taxon>Forsythieae</taxon>
        <taxon>Forsythia</taxon>
    </lineage>
</organism>
<dbReference type="InterPro" id="IPR011009">
    <property type="entry name" value="Kinase-like_dom_sf"/>
</dbReference>
<evidence type="ECO:0000259" key="7">
    <source>
        <dbReference type="PROSITE" id="PS50011"/>
    </source>
</evidence>
<evidence type="ECO:0000313" key="8">
    <source>
        <dbReference type="EMBL" id="KAL2502082.1"/>
    </source>
</evidence>
<dbReference type="PANTHER" id="PTHR24349">
    <property type="entry name" value="SERINE/THREONINE-PROTEIN KINASE"/>
    <property type="match status" value="1"/>
</dbReference>
<dbReference type="SUPFAM" id="SSF56112">
    <property type="entry name" value="Protein kinase-like (PK-like)"/>
    <property type="match status" value="1"/>
</dbReference>
<keyword evidence="6" id="KW-0067">ATP-binding</keyword>
<keyword evidence="3" id="KW-0808">Transferase</keyword>
<dbReference type="InterPro" id="IPR013126">
    <property type="entry name" value="Hsp_70_fam"/>
</dbReference>
<protein>
    <submittedName>
        <fullName evidence="8">Calcium and calcium/calmodulin-dependent serine/threonine-protein kinase</fullName>
    </submittedName>
</protein>
<keyword evidence="2" id="KW-0723">Serine/threonine-protein kinase</keyword>